<dbReference type="EMBL" id="FNCJ01000006">
    <property type="protein sequence ID" value="SDG96737.1"/>
    <property type="molecule type" value="Genomic_DNA"/>
</dbReference>
<accession>A0A1G7YK31</accession>
<evidence type="ECO:0000313" key="1">
    <source>
        <dbReference type="EMBL" id="SDG96737.1"/>
    </source>
</evidence>
<evidence type="ECO:0000313" key="2">
    <source>
        <dbReference type="Proteomes" id="UP000199706"/>
    </source>
</evidence>
<dbReference type="RefSeq" id="WP_090685497.1">
    <property type="nucleotide sequence ID" value="NZ_FNCJ01000006.1"/>
</dbReference>
<reference evidence="1 2" key="1">
    <citation type="submission" date="2016-10" db="EMBL/GenBank/DDBJ databases">
        <authorList>
            <person name="de Groot N.N."/>
        </authorList>
    </citation>
    <scope>NUCLEOTIDE SEQUENCE [LARGE SCALE GENOMIC DNA]</scope>
    <source>
        <strain evidence="1 2">LMG 2247</strain>
    </source>
</reference>
<dbReference type="OrthoDB" id="9116668at2"/>
<proteinExistence type="predicted"/>
<protein>
    <submittedName>
        <fullName evidence="1">Uncharacterized protein</fullName>
    </submittedName>
</protein>
<dbReference type="Proteomes" id="UP000199706">
    <property type="component" value="Unassembled WGS sequence"/>
</dbReference>
<dbReference type="AlphaFoldDB" id="A0A1G7YK31"/>
<organism evidence="1 2">
    <name type="scientific">Paraburkholderia phenazinium</name>
    <dbReference type="NCBI Taxonomy" id="60549"/>
    <lineage>
        <taxon>Bacteria</taxon>
        <taxon>Pseudomonadati</taxon>
        <taxon>Pseudomonadota</taxon>
        <taxon>Betaproteobacteria</taxon>
        <taxon>Burkholderiales</taxon>
        <taxon>Burkholderiaceae</taxon>
        <taxon>Paraburkholderia</taxon>
    </lineage>
</organism>
<name>A0A1G7YK31_9BURK</name>
<gene>
    <name evidence="1" type="ORF">SAMN05216466_106219</name>
</gene>
<sequence>MTDLTNPVRDAQAPLCEEGVYPYPDGCVKLVIGNAGELDVHSSFQYALPMVVVTSLDDLANERFQDHHQDARPQTVDDLNDVRWQVQQLRELEAKRTSGWFLRWLFTPCMVVHRGTMGSMHRRFLLARNAVHARRLVIRSPYSGYALTLKELEALLARMERVKTGEEPAEYAWDYSEGGDFDQSLDRWFDEGPPEHRAWVLRKLEELKQFEAEAANNASDEPPRSA</sequence>